<sequence length="121" mass="13519">MARKFKSAEEKALAEEISANIQELMHKKGFRQIDLADRTGIARSTMSDYVNGNTVVPIQAIERIARALGTSKAQLLGSEIYLTEADKLESSLVVELKRELEKANQRIAELEAYIKRGVDLL</sequence>
<dbReference type="SUPFAM" id="SSF47413">
    <property type="entry name" value="lambda repressor-like DNA-binding domains"/>
    <property type="match status" value="1"/>
</dbReference>
<dbReference type="Proteomes" id="UP000195152">
    <property type="component" value="Unassembled WGS sequence"/>
</dbReference>
<proteinExistence type="predicted"/>
<dbReference type="RefSeq" id="WP_000101358.1">
    <property type="nucleotide sequence ID" value="NZ_NFCF01000073.1"/>
</dbReference>
<name>A0A242W8L3_BACTU</name>
<accession>A0A242W8L3</accession>
<feature type="domain" description="HTH cro/C1-type" evidence="1">
    <location>
        <begin position="21"/>
        <end position="75"/>
    </location>
</feature>
<dbReference type="AlphaFoldDB" id="A0A242W8L3"/>
<dbReference type="EMBL" id="NFCF01000073">
    <property type="protein sequence ID" value="OTW48128.1"/>
    <property type="molecule type" value="Genomic_DNA"/>
</dbReference>
<dbReference type="Gene3D" id="1.10.260.40">
    <property type="entry name" value="lambda repressor-like DNA-binding domains"/>
    <property type="match status" value="1"/>
</dbReference>
<evidence type="ECO:0000259" key="1">
    <source>
        <dbReference type="PROSITE" id="PS50943"/>
    </source>
</evidence>
<dbReference type="InterPro" id="IPR001387">
    <property type="entry name" value="Cro/C1-type_HTH"/>
</dbReference>
<dbReference type="PROSITE" id="PS50943">
    <property type="entry name" value="HTH_CROC1"/>
    <property type="match status" value="1"/>
</dbReference>
<dbReference type="CDD" id="cd00093">
    <property type="entry name" value="HTH_XRE"/>
    <property type="match status" value="1"/>
</dbReference>
<dbReference type="GO" id="GO:0003677">
    <property type="term" value="F:DNA binding"/>
    <property type="evidence" value="ECO:0007669"/>
    <property type="project" value="InterPro"/>
</dbReference>
<protein>
    <submittedName>
        <fullName evidence="2">Transcriptional regulator</fullName>
    </submittedName>
</protein>
<evidence type="ECO:0000313" key="2">
    <source>
        <dbReference type="EMBL" id="OTW48128.1"/>
    </source>
</evidence>
<dbReference type="SMART" id="SM00530">
    <property type="entry name" value="HTH_XRE"/>
    <property type="match status" value="1"/>
</dbReference>
<reference evidence="2 3" key="1">
    <citation type="submission" date="2016-10" db="EMBL/GenBank/DDBJ databases">
        <title>Comparative genomics of Bacillus thuringiensis reveals a path to pathogens against multiple invertebrate hosts.</title>
        <authorList>
            <person name="Zheng J."/>
            <person name="Gao Q."/>
            <person name="Liu H."/>
            <person name="Peng D."/>
            <person name="Ruan L."/>
            <person name="Sun M."/>
        </authorList>
    </citation>
    <scope>NUCLEOTIDE SEQUENCE [LARGE SCALE GENOMIC DNA]</scope>
    <source>
        <strain evidence="2">BGSC 4AC1</strain>
    </source>
</reference>
<dbReference type="InterPro" id="IPR010982">
    <property type="entry name" value="Lambda_DNA-bd_dom_sf"/>
</dbReference>
<organism evidence="2 3">
    <name type="scientific">Bacillus thuringiensis serovar mexicanensis</name>
    <dbReference type="NCBI Taxonomy" id="180868"/>
    <lineage>
        <taxon>Bacteria</taxon>
        <taxon>Bacillati</taxon>
        <taxon>Bacillota</taxon>
        <taxon>Bacilli</taxon>
        <taxon>Bacillales</taxon>
        <taxon>Bacillaceae</taxon>
        <taxon>Bacillus</taxon>
        <taxon>Bacillus cereus group</taxon>
    </lineage>
</organism>
<gene>
    <name evidence="2" type="ORF">BK699_13180</name>
</gene>
<comment type="caution">
    <text evidence="2">The sequence shown here is derived from an EMBL/GenBank/DDBJ whole genome shotgun (WGS) entry which is preliminary data.</text>
</comment>
<dbReference type="Pfam" id="PF13443">
    <property type="entry name" value="HTH_26"/>
    <property type="match status" value="1"/>
</dbReference>
<evidence type="ECO:0000313" key="3">
    <source>
        <dbReference type="Proteomes" id="UP000195152"/>
    </source>
</evidence>